<feature type="signal peptide" evidence="7">
    <location>
        <begin position="1"/>
        <end position="26"/>
    </location>
</feature>
<evidence type="ECO:0000256" key="7">
    <source>
        <dbReference type="SAM" id="SignalP"/>
    </source>
</evidence>
<keyword evidence="2 7" id="KW-0732">Signal</keyword>
<sequence>MIRSRASRFVIGLPIALLAFTGCSNCADISGTQALNGVAENITPAWEGLPADSSENWDFSAADTSTFDSCKALSWISIPTGNSGQDSPYTVALFHNGEFIRTAEARPYLGVPKVSRVSDKEIQIERPWFVDAEHTKPMTAVATYVWNEDTSRVKRTGGLPPNEFAAGGLQPTAE</sequence>
<name>A0ABY5AH18_9ACTO</name>
<evidence type="ECO:0000256" key="5">
    <source>
        <dbReference type="ARBA" id="ARBA00023288"/>
    </source>
</evidence>
<evidence type="ECO:0000256" key="6">
    <source>
        <dbReference type="SAM" id="MobiDB-lite"/>
    </source>
</evidence>
<dbReference type="Proteomes" id="UP001056109">
    <property type="component" value="Chromosome"/>
</dbReference>
<evidence type="ECO:0000256" key="2">
    <source>
        <dbReference type="ARBA" id="ARBA00022729"/>
    </source>
</evidence>
<keyword evidence="4" id="KW-0564">Palmitate</keyword>
<dbReference type="EMBL" id="CP099547">
    <property type="protein sequence ID" value="USR79152.1"/>
    <property type="molecule type" value="Genomic_DNA"/>
</dbReference>
<feature type="chain" id="PRO_5045346483" evidence="7">
    <location>
        <begin position="27"/>
        <end position="174"/>
    </location>
</feature>
<evidence type="ECO:0000256" key="4">
    <source>
        <dbReference type="ARBA" id="ARBA00023139"/>
    </source>
</evidence>
<accession>A0ABY5AH18</accession>
<evidence type="ECO:0000313" key="9">
    <source>
        <dbReference type="Proteomes" id="UP001056109"/>
    </source>
</evidence>
<dbReference type="RefSeq" id="WP_252673026.1">
    <property type="nucleotide sequence ID" value="NZ_CP099547.1"/>
</dbReference>
<dbReference type="PROSITE" id="PS51257">
    <property type="entry name" value="PROKAR_LIPOPROTEIN"/>
    <property type="match status" value="1"/>
</dbReference>
<organism evidence="8 9">
    <name type="scientific">Arcanobacterium pinnipediorum</name>
    <dbReference type="NCBI Taxonomy" id="1503041"/>
    <lineage>
        <taxon>Bacteria</taxon>
        <taxon>Bacillati</taxon>
        <taxon>Actinomycetota</taxon>
        <taxon>Actinomycetes</taxon>
        <taxon>Actinomycetales</taxon>
        <taxon>Actinomycetaceae</taxon>
        <taxon>Arcanobacterium</taxon>
    </lineage>
</organism>
<keyword evidence="1" id="KW-1003">Cell membrane</keyword>
<protein>
    <submittedName>
        <fullName evidence="8">LppP/LprE family lipoprotein</fullName>
    </submittedName>
</protein>
<keyword evidence="5 8" id="KW-0449">Lipoprotein</keyword>
<gene>
    <name evidence="8" type="ORF">NG665_07140</name>
</gene>
<evidence type="ECO:0000256" key="1">
    <source>
        <dbReference type="ARBA" id="ARBA00022475"/>
    </source>
</evidence>
<feature type="region of interest" description="Disordered" evidence="6">
    <location>
        <begin position="155"/>
        <end position="174"/>
    </location>
</feature>
<dbReference type="Pfam" id="PF14041">
    <property type="entry name" value="Lipoprotein_21"/>
    <property type="match status" value="1"/>
</dbReference>
<dbReference type="InterPro" id="IPR025971">
    <property type="entry name" value="LppP/LprE"/>
</dbReference>
<proteinExistence type="predicted"/>
<keyword evidence="3" id="KW-0472">Membrane</keyword>
<keyword evidence="9" id="KW-1185">Reference proteome</keyword>
<reference evidence="8" key="1">
    <citation type="submission" date="2022-06" db="EMBL/GenBank/DDBJ databases">
        <title>Complete Genome Sequence of Arcanobacterium pinnipediorum strain DSM 28752 isolated from a harbour seal.</title>
        <authorList>
            <person name="Borowiak M."/>
            <person name="Kreitlow A."/>
            <person name="Alssahen M."/>
            <person name="Malorny B."/>
            <person name="Laemmler C."/>
            <person name="Prenger-Berninghoff E."/>
            <person name="Siebert U."/>
            <person name="Ploetz M."/>
            <person name="Abdulmawjood A."/>
        </authorList>
    </citation>
    <scope>NUCLEOTIDE SEQUENCE</scope>
    <source>
        <strain evidence="8">DSM 28752</strain>
    </source>
</reference>
<evidence type="ECO:0000313" key="8">
    <source>
        <dbReference type="EMBL" id="USR79152.1"/>
    </source>
</evidence>
<evidence type="ECO:0000256" key="3">
    <source>
        <dbReference type="ARBA" id="ARBA00023136"/>
    </source>
</evidence>